<evidence type="ECO:0000256" key="5">
    <source>
        <dbReference type="ARBA" id="ARBA00012518"/>
    </source>
</evidence>
<dbReference type="SUPFAM" id="SSF56194">
    <property type="entry name" value="Uridine diphospho-N-Acetylenolpyruvylglucosamine reductase, MurB, C-terminal domain"/>
    <property type="match status" value="1"/>
</dbReference>
<evidence type="ECO:0000256" key="10">
    <source>
        <dbReference type="ARBA" id="ARBA00022827"/>
    </source>
</evidence>
<comment type="function">
    <text evidence="2 19">Cell wall formation.</text>
</comment>
<comment type="catalytic activity">
    <reaction evidence="18 19">
        <text>UDP-N-acetyl-alpha-D-muramate + NADP(+) = UDP-N-acetyl-3-O-(1-carboxyvinyl)-alpha-D-glucosamine + NADPH + H(+)</text>
        <dbReference type="Rhea" id="RHEA:12248"/>
        <dbReference type="ChEBI" id="CHEBI:15378"/>
        <dbReference type="ChEBI" id="CHEBI:57783"/>
        <dbReference type="ChEBI" id="CHEBI:58349"/>
        <dbReference type="ChEBI" id="CHEBI:68483"/>
        <dbReference type="ChEBI" id="CHEBI:70757"/>
        <dbReference type="EC" id="1.3.1.98"/>
    </reaction>
</comment>
<dbReference type="NCBIfam" id="NF000755">
    <property type="entry name" value="PRK00046.1"/>
    <property type="match status" value="1"/>
</dbReference>
<dbReference type="SUPFAM" id="SSF56176">
    <property type="entry name" value="FAD-binding/transporter-associated domain-like"/>
    <property type="match status" value="1"/>
</dbReference>
<dbReference type="NCBIfam" id="TIGR00179">
    <property type="entry name" value="murB"/>
    <property type="match status" value="1"/>
</dbReference>
<dbReference type="NCBIfam" id="NF010478">
    <property type="entry name" value="PRK13903.1"/>
    <property type="match status" value="1"/>
</dbReference>
<dbReference type="EMBL" id="CP042304">
    <property type="protein sequence ID" value="QDZ10306.1"/>
    <property type="molecule type" value="Genomic_DNA"/>
</dbReference>
<keyword evidence="7 19" id="KW-0963">Cytoplasm</keyword>
<dbReference type="GO" id="GO:0051301">
    <property type="term" value="P:cell division"/>
    <property type="evidence" value="ECO:0007669"/>
    <property type="project" value="UniProtKB-KW"/>
</dbReference>
<dbReference type="GO" id="GO:0005829">
    <property type="term" value="C:cytosol"/>
    <property type="evidence" value="ECO:0007669"/>
    <property type="project" value="TreeGrafter"/>
</dbReference>
<evidence type="ECO:0000256" key="9">
    <source>
        <dbReference type="ARBA" id="ARBA00022630"/>
    </source>
</evidence>
<keyword evidence="13 19" id="KW-0573">Peptidoglycan synthesis</keyword>
<comment type="pathway">
    <text evidence="4 19">Cell wall biogenesis; peptidoglycan biosynthesis.</text>
</comment>
<keyword evidence="10 19" id="KW-0274">FAD</keyword>
<dbReference type="Gene3D" id="3.30.465.10">
    <property type="match status" value="1"/>
</dbReference>
<keyword evidence="22" id="KW-1185">Reference proteome</keyword>
<dbReference type="GO" id="GO:0008762">
    <property type="term" value="F:UDP-N-acetylmuramate dehydrogenase activity"/>
    <property type="evidence" value="ECO:0007669"/>
    <property type="project" value="UniProtKB-UniRule"/>
</dbReference>
<dbReference type="GO" id="GO:0009252">
    <property type="term" value="P:peptidoglycan biosynthetic process"/>
    <property type="evidence" value="ECO:0007669"/>
    <property type="project" value="UniProtKB-UniRule"/>
</dbReference>
<dbReference type="PANTHER" id="PTHR21071:SF4">
    <property type="entry name" value="UDP-N-ACETYLENOLPYRUVOYLGLUCOSAMINE REDUCTASE"/>
    <property type="match status" value="1"/>
</dbReference>
<dbReference type="InterPro" id="IPR036635">
    <property type="entry name" value="MurB_C_sf"/>
</dbReference>
<comment type="cofactor">
    <cofactor evidence="1 19">
        <name>FAD</name>
        <dbReference type="ChEBI" id="CHEBI:57692"/>
    </cofactor>
</comment>
<evidence type="ECO:0000256" key="11">
    <source>
        <dbReference type="ARBA" id="ARBA00022857"/>
    </source>
</evidence>
<keyword evidence="11 19" id="KW-0521">NADP</keyword>
<dbReference type="AlphaFoldDB" id="A0A5B8LQG6"/>
<evidence type="ECO:0000256" key="7">
    <source>
        <dbReference type="ARBA" id="ARBA00022490"/>
    </source>
</evidence>
<dbReference type="InterPro" id="IPR036318">
    <property type="entry name" value="FAD-bd_PCMH-like_sf"/>
</dbReference>
<dbReference type="PROSITE" id="PS51387">
    <property type="entry name" value="FAD_PCMH"/>
    <property type="match status" value="1"/>
</dbReference>
<dbReference type="Pfam" id="PF01565">
    <property type="entry name" value="FAD_binding_4"/>
    <property type="match status" value="1"/>
</dbReference>
<evidence type="ECO:0000313" key="22">
    <source>
        <dbReference type="Proteomes" id="UP000315364"/>
    </source>
</evidence>
<keyword evidence="15 19" id="KW-0131">Cell cycle</keyword>
<comment type="subcellular location">
    <subcellularLocation>
        <location evidence="3 19">Cytoplasm</location>
    </subcellularLocation>
</comment>
<dbReference type="GO" id="GO:0008360">
    <property type="term" value="P:regulation of cell shape"/>
    <property type="evidence" value="ECO:0007669"/>
    <property type="project" value="UniProtKB-KW"/>
</dbReference>
<dbReference type="GO" id="GO:0071555">
    <property type="term" value="P:cell wall organization"/>
    <property type="evidence" value="ECO:0007669"/>
    <property type="project" value="UniProtKB-KW"/>
</dbReference>
<organism evidence="21 22">
    <name type="scientific">Devosia ginsengisoli</name>
    <dbReference type="NCBI Taxonomy" id="400770"/>
    <lineage>
        <taxon>Bacteria</taxon>
        <taxon>Pseudomonadati</taxon>
        <taxon>Pseudomonadota</taxon>
        <taxon>Alphaproteobacteria</taxon>
        <taxon>Hyphomicrobiales</taxon>
        <taxon>Devosiaceae</taxon>
        <taxon>Devosia</taxon>
    </lineage>
</organism>
<dbReference type="InterPro" id="IPR016167">
    <property type="entry name" value="FAD-bd_PCMH_sub1"/>
</dbReference>
<dbReference type="OrthoDB" id="9804753at2"/>
<name>A0A5B8LQG6_9HYPH</name>
<dbReference type="InterPro" id="IPR011601">
    <property type="entry name" value="MurB_C"/>
</dbReference>
<evidence type="ECO:0000256" key="2">
    <source>
        <dbReference type="ARBA" id="ARBA00003921"/>
    </source>
</evidence>
<evidence type="ECO:0000256" key="4">
    <source>
        <dbReference type="ARBA" id="ARBA00004752"/>
    </source>
</evidence>
<dbReference type="InterPro" id="IPR016166">
    <property type="entry name" value="FAD-bd_PCMH"/>
</dbReference>
<comment type="similarity">
    <text evidence="19">Belongs to the MurB family.</text>
</comment>
<proteinExistence type="inferred from homology"/>
<dbReference type="InterPro" id="IPR006094">
    <property type="entry name" value="Oxid_FAD_bind_N"/>
</dbReference>
<evidence type="ECO:0000256" key="17">
    <source>
        <dbReference type="ARBA" id="ARBA00031026"/>
    </source>
</evidence>
<dbReference type="Gene3D" id="3.90.78.10">
    <property type="entry name" value="UDP-N-acetylenolpyruvoylglucosamine reductase, C-terminal domain"/>
    <property type="match status" value="1"/>
</dbReference>
<sequence>MTHSSLALIPDFDLSAHNTLALGAYSRLGVSITELGMVADVLAASAAQGLALRILGGGSNVVLAPEFDGITAVMAIRGRRIVETNARGVLVEAAAGETWHDLVAWTVGQGLGGIENLALIPGTVGAAPVQNIGAYGVEVADVLESLVAYDRVTGAARTFLREECAFAYRDSLFKHEPDRYVVLSLRLLLPTPWVPNQNFAGLADIAGDVTPHALMDRVVALRNSKLPDWRVTPNAGSFFQNPIVSAAEAEPVLAEFPAAPAFPQADGRLKLSAGWLIEKSGLKGFRLGPVGMSERHALVLVNYGGAVAGDVRALAEHVKQTVRERFGVQLHEEPVFC</sequence>
<evidence type="ECO:0000256" key="1">
    <source>
        <dbReference type="ARBA" id="ARBA00001974"/>
    </source>
</evidence>
<keyword evidence="8 19" id="KW-0132">Cell division</keyword>
<dbReference type="Pfam" id="PF02873">
    <property type="entry name" value="MurB_C"/>
    <property type="match status" value="1"/>
</dbReference>
<keyword evidence="12 19" id="KW-0133">Cell shape</keyword>
<evidence type="ECO:0000256" key="3">
    <source>
        <dbReference type="ARBA" id="ARBA00004496"/>
    </source>
</evidence>
<protein>
    <recommendedName>
        <fullName evidence="6 19">UDP-N-acetylenolpyruvoylglucosamine reductase</fullName>
        <ecNumber evidence="5 19">1.3.1.98</ecNumber>
    </recommendedName>
    <alternativeName>
        <fullName evidence="17 19">UDP-N-acetylmuramate dehydrogenase</fullName>
    </alternativeName>
</protein>
<dbReference type="InterPro" id="IPR003170">
    <property type="entry name" value="MurB"/>
</dbReference>
<evidence type="ECO:0000256" key="15">
    <source>
        <dbReference type="ARBA" id="ARBA00023306"/>
    </source>
</evidence>
<evidence type="ECO:0000256" key="13">
    <source>
        <dbReference type="ARBA" id="ARBA00022984"/>
    </source>
</evidence>
<dbReference type="PANTHER" id="PTHR21071">
    <property type="entry name" value="UDP-N-ACETYLENOLPYRUVOYLGLUCOSAMINE REDUCTASE"/>
    <property type="match status" value="1"/>
</dbReference>
<feature type="active site" description="Proton donor" evidence="19">
    <location>
        <position position="237"/>
    </location>
</feature>
<dbReference type="Gene3D" id="3.30.43.10">
    <property type="entry name" value="Uridine Diphospho-n-acetylenolpyruvylglucosamine Reductase, domain 2"/>
    <property type="match status" value="1"/>
</dbReference>
<dbReference type="InterPro" id="IPR016169">
    <property type="entry name" value="FAD-bd_PCMH_sub2"/>
</dbReference>
<evidence type="ECO:0000313" key="21">
    <source>
        <dbReference type="EMBL" id="QDZ10306.1"/>
    </source>
</evidence>
<dbReference type="UniPathway" id="UPA00219"/>
<evidence type="ECO:0000256" key="18">
    <source>
        <dbReference type="ARBA" id="ARBA00048914"/>
    </source>
</evidence>
<evidence type="ECO:0000256" key="14">
    <source>
        <dbReference type="ARBA" id="ARBA00023002"/>
    </source>
</evidence>
<evidence type="ECO:0000259" key="20">
    <source>
        <dbReference type="PROSITE" id="PS51387"/>
    </source>
</evidence>
<dbReference type="Proteomes" id="UP000315364">
    <property type="component" value="Chromosome"/>
</dbReference>
<keyword evidence="14 19" id="KW-0560">Oxidoreductase</keyword>
<dbReference type="HAMAP" id="MF_00037">
    <property type="entry name" value="MurB"/>
    <property type="match status" value="1"/>
</dbReference>
<feature type="domain" description="FAD-binding PCMH-type" evidence="20">
    <location>
        <begin position="22"/>
        <end position="192"/>
    </location>
</feature>
<evidence type="ECO:0000256" key="12">
    <source>
        <dbReference type="ARBA" id="ARBA00022960"/>
    </source>
</evidence>
<feature type="active site" evidence="19">
    <location>
        <position position="169"/>
    </location>
</feature>
<reference evidence="21 22" key="1">
    <citation type="submission" date="2019-07" db="EMBL/GenBank/DDBJ databases">
        <title>Full genome sequence of Devosia sp. Gsoil 520.</title>
        <authorList>
            <person name="Im W.-T."/>
        </authorList>
    </citation>
    <scope>NUCLEOTIDE SEQUENCE [LARGE SCALE GENOMIC DNA]</scope>
    <source>
        <strain evidence="21 22">Gsoil 520</strain>
    </source>
</reference>
<accession>A0A5B8LQG6</accession>
<evidence type="ECO:0000256" key="8">
    <source>
        <dbReference type="ARBA" id="ARBA00022618"/>
    </source>
</evidence>
<gene>
    <name evidence="19 21" type="primary">murB</name>
    <name evidence="21" type="ORF">FPZ08_05815</name>
</gene>
<feature type="active site" evidence="19">
    <location>
        <position position="333"/>
    </location>
</feature>
<evidence type="ECO:0000256" key="19">
    <source>
        <dbReference type="HAMAP-Rule" id="MF_00037"/>
    </source>
</evidence>
<keyword evidence="9 19" id="KW-0285">Flavoprotein</keyword>
<dbReference type="GO" id="GO:0071949">
    <property type="term" value="F:FAD binding"/>
    <property type="evidence" value="ECO:0007669"/>
    <property type="project" value="InterPro"/>
</dbReference>
<keyword evidence="16 19" id="KW-0961">Cell wall biogenesis/degradation</keyword>
<dbReference type="EC" id="1.3.1.98" evidence="5 19"/>
<dbReference type="KEGG" id="dea:FPZ08_05815"/>
<evidence type="ECO:0000256" key="6">
    <source>
        <dbReference type="ARBA" id="ARBA00015188"/>
    </source>
</evidence>
<evidence type="ECO:0000256" key="16">
    <source>
        <dbReference type="ARBA" id="ARBA00023316"/>
    </source>
</evidence>